<dbReference type="InterPro" id="IPR010258">
    <property type="entry name" value="Conjugal_tfr_TrbG/VirB9/CagX"/>
</dbReference>
<evidence type="ECO:0000313" key="3">
    <source>
        <dbReference type="Proteomes" id="UP000243333"/>
    </source>
</evidence>
<accession>A0A1G7MJN4</accession>
<protein>
    <submittedName>
        <fullName evidence="2">Conjugal transfer protein</fullName>
    </submittedName>
</protein>
<dbReference type="Pfam" id="PF03524">
    <property type="entry name" value="CagX"/>
    <property type="match status" value="1"/>
</dbReference>
<reference evidence="3" key="1">
    <citation type="submission" date="2016-10" db="EMBL/GenBank/DDBJ databases">
        <authorList>
            <person name="Varghese N."/>
            <person name="Submissions S."/>
        </authorList>
    </citation>
    <scope>NUCLEOTIDE SEQUENCE [LARGE SCALE GENOMIC DNA]</scope>
    <source>
        <strain evidence="3">DSM 23256</strain>
    </source>
</reference>
<dbReference type="AlphaFoldDB" id="A0A1G7MJN4"/>
<proteinExistence type="predicted"/>
<evidence type="ECO:0000313" key="2">
    <source>
        <dbReference type="EMBL" id="SDF61330.1"/>
    </source>
</evidence>
<dbReference type="Proteomes" id="UP000243333">
    <property type="component" value="Unassembled WGS sequence"/>
</dbReference>
<organism evidence="2 3">
    <name type="scientific">Sporolituus thermophilus DSM 23256</name>
    <dbReference type="NCBI Taxonomy" id="1123285"/>
    <lineage>
        <taxon>Bacteria</taxon>
        <taxon>Bacillati</taxon>
        <taxon>Bacillota</taxon>
        <taxon>Negativicutes</taxon>
        <taxon>Selenomonadales</taxon>
        <taxon>Sporomusaceae</taxon>
        <taxon>Sporolituus</taxon>
    </lineage>
</organism>
<keyword evidence="1" id="KW-0732">Signal</keyword>
<name>A0A1G7MJN4_9FIRM</name>
<keyword evidence="3" id="KW-1185">Reference proteome</keyword>
<dbReference type="STRING" id="1123285.SAMN05660235_02171"/>
<evidence type="ECO:0000256" key="1">
    <source>
        <dbReference type="SAM" id="SignalP"/>
    </source>
</evidence>
<feature type="chain" id="PRO_5017420103" evidence="1">
    <location>
        <begin position="21"/>
        <end position="216"/>
    </location>
</feature>
<dbReference type="RefSeq" id="WP_093690767.1">
    <property type="nucleotide sequence ID" value="NZ_FNBU01000017.1"/>
</dbReference>
<feature type="signal peptide" evidence="1">
    <location>
        <begin position="1"/>
        <end position="20"/>
    </location>
</feature>
<gene>
    <name evidence="2" type="ORF">SAMN05660235_02171</name>
</gene>
<dbReference type="EMBL" id="FNBU01000017">
    <property type="protein sequence ID" value="SDF61330.1"/>
    <property type="molecule type" value="Genomic_DNA"/>
</dbReference>
<sequence length="216" mass="24448">MHRLLVLMLALFFLPAQAFAARLVENEGKICLKPGFLTQIWFSQPLIVRNVLAGDSTKLMLEIVDNVIYIKPTQSVINTDLVVITNNERYHLYLVTSDQNYDPDVVLPAAAPVAKDENRIDLDPRTYAVVCDYTYTGDPRLKPAGVYRIRGFGVKKTLIELNPNFPEIPSIAAKILGKDVAVNARYKNQFLVIDNDIFDSLTVIWENVKGEIKIRR</sequence>
<dbReference type="OrthoDB" id="7390264at2"/>